<organism evidence="2 3">
    <name type="scientific">Sphingobacterium olei</name>
    <dbReference type="NCBI Taxonomy" id="2571155"/>
    <lineage>
        <taxon>Bacteria</taxon>
        <taxon>Pseudomonadati</taxon>
        <taxon>Bacteroidota</taxon>
        <taxon>Sphingobacteriia</taxon>
        <taxon>Sphingobacteriales</taxon>
        <taxon>Sphingobacteriaceae</taxon>
        <taxon>Sphingobacterium</taxon>
    </lineage>
</organism>
<dbReference type="Gene3D" id="3.10.20.10">
    <property type="match status" value="2"/>
</dbReference>
<dbReference type="OrthoDB" id="850243at2"/>
<dbReference type="RefSeq" id="WP_136900074.1">
    <property type="nucleotide sequence ID" value="NZ_SUME01000001.1"/>
</dbReference>
<reference evidence="2 3" key="1">
    <citation type="submission" date="2019-04" db="EMBL/GenBank/DDBJ databases">
        <title>Sphingobacterium olei sp. nov., isolated from oil-contaminated soil.</title>
        <authorList>
            <person name="Liu B."/>
        </authorList>
    </citation>
    <scope>NUCLEOTIDE SEQUENCE [LARGE SCALE GENOMIC DNA]</scope>
    <source>
        <strain evidence="2 3">HAL-9</strain>
    </source>
</reference>
<feature type="domain" description="DUF1543" evidence="1">
    <location>
        <begin position="12"/>
        <end position="61"/>
    </location>
</feature>
<dbReference type="InterPro" id="IPR011440">
    <property type="entry name" value="DUF1543"/>
</dbReference>
<accession>A0A4U0P835</accession>
<comment type="caution">
    <text evidence="2">The sequence shown here is derived from an EMBL/GenBank/DDBJ whole genome shotgun (WGS) entry which is preliminary data.</text>
</comment>
<proteinExistence type="predicted"/>
<dbReference type="Proteomes" id="UP000306808">
    <property type="component" value="Unassembled WGS sequence"/>
</dbReference>
<dbReference type="AlphaFoldDB" id="A0A4U0P835"/>
<gene>
    <name evidence="2" type="ORF">FAZ15_00755</name>
</gene>
<evidence type="ECO:0000313" key="3">
    <source>
        <dbReference type="Proteomes" id="UP000306808"/>
    </source>
</evidence>
<protein>
    <submittedName>
        <fullName evidence="2">DUF1543 domain-containing protein</fullName>
    </submittedName>
</protein>
<sequence>MVLLGANPPTRFIEQHDVFFGIGDTIVDLVPDMRDFWPEPGDKLHIDSYRKVTKVKSYSINIVPRDAAVNRDVKLYFLNLGGYKAGDFEEYHYKQLVVANDMSEAIRTGKETVFWQHHTSSHIDEKYGIDLDDIYQVEDMLPAKLKAKYALQIEPVIENLSEDKLEIGYLKLSKLEKK</sequence>
<name>A0A4U0P835_9SPHI</name>
<dbReference type="Pfam" id="PF07566">
    <property type="entry name" value="DUF1543"/>
    <property type="match status" value="1"/>
</dbReference>
<keyword evidence="3" id="KW-1185">Reference proteome</keyword>
<evidence type="ECO:0000259" key="1">
    <source>
        <dbReference type="Pfam" id="PF07566"/>
    </source>
</evidence>
<dbReference type="EMBL" id="SUME01000001">
    <property type="protein sequence ID" value="TJZ63530.1"/>
    <property type="molecule type" value="Genomic_DNA"/>
</dbReference>
<evidence type="ECO:0000313" key="2">
    <source>
        <dbReference type="EMBL" id="TJZ63530.1"/>
    </source>
</evidence>